<evidence type="ECO:0000256" key="3">
    <source>
        <dbReference type="ARBA" id="ARBA00022801"/>
    </source>
</evidence>
<dbReference type="AlphaFoldDB" id="A0A6J4HW97"/>
<proteinExistence type="inferred from homology"/>
<dbReference type="SUPFAM" id="SSF50156">
    <property type="entry name" value="PDZ domain-like"/>
    <property type="match status" value="1"/>
</dbReference>
<dbReference type="Pfam" id="PF03572">
    <property type="entry name" value="Peptidase_S41"/>
    <property type="match status" value="1"/>
</dbReference>
<sequence>MLSAALGAVLERHIERAAPASLALWSLRGLEVLDPLLRPELHGGTTLVLATGPPERPPASAVLPVLPPAAPPEAAGPPLAALLAAMFEVAWRASPPLRRAGPERMLSSAFEELFDHLDPYSRYLTPDEARAARLRRVGQAGLGLRLGAGRSARGVVVSALSPDGPAAGAGVRLGDRVLAVDGVPVSARNLGFAATLLEGPADTEVELRLERNGRRRAVLLSRRLAASASVRSEARDGVLSLRVEAFTDSTDDQLAGALLAVGVSSGSPAARGVVLDLRGNRGGLLSQAVAVASAFLPGGTVARTTGRHPDAARVWEASGPDLAGGLPVVILVDGRSASAAEIVAAALGERGRAVVVGSATTGKGLIQAVVPLPNGGELLVTWSQVLGPGGWPIQGVGVLPAVCTSLGAEALAADLERLRRGELPAGAGIARLRVLLPPPSFPQPAAETASLRASCPPAEGRDADWAVARGLLDAPNAYATALMP</sequence>
<dbReference type="PANTHER" id="PTHR32060">
    <property type="entry name" value="TAIL-SPECIFIC PROTEASE"/>
    <property type="match status" value="1"/>
</dbReference>
<comment type="similarity">
    <text evidence="1">Belongs to the peptidase S41A family.</text>
</comment>
<protein>
    <recommendedName>
        <fullName evidence="5">PDZ domain-containing protein</fullName>
    </recommendedName>
</protein>
<feature type="domain" description="PDZ" evidence="5">
    <location>
        <begin position="131"/>
        <end position="224"/>
    </location>
</feature>
<dbReference type="GO" id="GO:0006508">
    <property type="term" value="P:proteolysis"/>
    <property type="evidence" value="ECO:0007669"/>
    <property type="project" value="UniProtKB-KW"/>
</dbReference>
<dbReference type="PROSITE" id="PS50106">
    <property type="entry name" value="PDZ"/>
    <property type="match status" value="1"/>
</dbReference>
<accession>A0A6J4HW97</accession>
<dbReference type="PANTHER" id="PTHR32060:SF30">
    <property type="entry name" value="CARBOXY-TERMINAL PROCESSING PROTEASE CTPA"/>
    <property type="match status" value="1"/>
</dbReference>
<evidence type="ECO:0000256" key="2">
    <source>
        <dbReference type="ARBA" id="ARBA00022670"/>
    </source>
</evidence>
<reference evidence="6" key="1">
    <citation type="submission" date="2020-02" db="EMBL/GenBank/DDBJ databases">
        <authorList>
            <person name="Meier V. D."/>
        </authorList>
    </citation>
    <scope>NUCLEOTIDE SEQUENCE</scope>
    <source>
        <strain evidence="6">AVDCRST_MAG04</strain>
    </source>
</reference>
<dbReference type="Gene3D" id="2.30.42.10">
    <property type="match status" value="1"/>
</dbReference>
<dbReference type="InterPro" id="IPR001478">
    <property type="entry name" value="PDZ"/>
</dbReference>
<dbReference type="InterPro" id="IPR004447">
    <property type="entry name" value="Peptidase_S41A"/>
</dbReference>
<evidence type="ECO:0000313" key="6">
    <source>
        <dbReference type="EMBL" id="CAA9234546.1"/>
    </source>
</evidence>
<dbReference type="InterPro" id="IPR029045">
    <property type="entry name" value="ClpP/crotonase-like_dom_sf"/>
</dbReference>
<dbReference type="EMBL" id="CADCTL010000091">
    <property type="protein sequence ID" value="CAA9234546.1"/>
    <property type="molecule type" value="Genomic_DNA"/>
</dbReference>
<dbReference type="Pfam" id="PF17820">
    <property type="entry name" value="PDZ_6"/>
    <property type="match status" value="1"/>
</dbReference>
<dbReference type="GO" id="GO:0008236">
    <property type="term" value="F:serine-type peptidase activity"/>
    <property type="evidence" value="ECO:0007669"/>
    <property type="project" value="UniProtKB-KW"/>
</dbReference>
<organism evidence="6">
    <name type="scientific">uncultured Acetobacteraceae bacterium</name>
    <dbReference type="NCBI Taxonomy" id="169975"/>
    <lineage>
        <taxon>Bacteria</taxon>
        <taxon>Pseudomonadati</taxon>
        <taxon>Pseudomonadota</taxon>
        <taxon>Alphaproteobacteria</taxon>
        <taxon>Acetobacterales</taxon>
        <taxon>Acetobacteraceae</taxon>
        <taxon>environmental samples</taxon>
    </lineage>
</organism>
<dbReference type="GO" id="GO:0007165">
    <property type="term" value="P:signal transduction"/>
    <property type="evidence" value="ECO:0007669"/>
    <property type="project" value="TreeGrafter"/>
</dbReference>
<gene>
    <name evidence="6" type="ORF">AVDCRST_MAG04-1302</name>
</gene>
<keyword evidence="3" id="KW-0378">Hydrolase</keyword>
<dbReference type="SMART" id="SM00228">
    <property type="entry name" value="PDZ"/>
    <property type="match status" value="1"/>
</dbReference>
<dbReference type="Gene3D" id="3.30.750.44">
    <property type="match status" value="1"/>
</dbReference>
<keyword evidence="4" id="KW-0720">Serine protease</keyword>
<dbReference type="InterPro" id="IPR005151">
    <property type="entry name" value="Tail-specific_protease"/>
</dbReference>
<keyword evidence="2" id="KW-0645">Protease</keyword>
<dbReference type="SUPFAM" id="SSF52096">
    <property type="entry name" value="ClpP/crotonase"/>
    <property type="match status" value="1"/>
</dbReference>
<dbReference type="InterPro" id="IPR041489">
    <property type="entry name" value="PDZ_6"/>
</dbReference>
<dbReference type="GO" id="GO:0030288">
    <property type="term" value="C:outer membrane-bounded periplasmic space"/>
    <property type="evidence" value="ECO:0007669"/>
    <property type="project" value="TreeGrafter"/>
</dbReference>
<dbReference type="SMART" id="SM00245">
    <property type="entry name" value="TSPc"/>
    <property type="match status" value="1"/>
</dbReference>
<name>A0A6J4HW97_9PROT</name>
<dbReference type="InterPro" id="IPR036034">
    <property type="entry name" value="PDZ_sf"/>
</dbReference>
<dbReference type="CDD" id="cd07560">
    <property type="entry name" value="Peptidase_S41_CPP"/>
    <property type="match status" value="1"/>
</dbReference>
<evidence type="ECO:0000256" key="1">
    <source>
        <dbReference type="ARBA" id="ARBA00009179"/>
    </source>
</evidence>
<dbReference type="Gene3D" id="3.90.226.10">
    <property type="entry name" value="2-enoyl-CoA Hydratase, Chain A, domain 1"/>
    <property type="match status" value="1"/>
</dbReference>
<evidence type="ECO:0000259" key="5">
    <source>
        <dbReference type="PROSITE" id="PS50106"/>
    </source>
</evidence>
<evidence type="ECO:0000256" key="4">
    <source>
        <dbReference type="ARBA" id="ARBA00022825"/>
    </source>
</evidence>
<dbReference type="GO" id="GO:0004175">
    <property type="term" value="F:endopeptidase activity"/>
    <property type="evidence" value="ECO:0007669"/>
    <property type="project" value="TreeGrafter"/>
</dbReference>